<proteinExistence type="predicted"/>
<sequence length="438" mass="48843">MAIVRTRNKSLGQFASRTAETRFHQPGGAYLPWGYTAPYAVKGSSGYVQTTDVSGNLRGDNPFDSERRELKPGRLNGLITSPSVSYGYQYRFNNTIVGIIDPMDARLNFAYGGVPSDYINKVLSRGNPNRPDLDLLNAIWELKDIAHLLHKAVNLHAFKPGLKPKYETTGTKGSGTTTQVGALPPKSVDYYGHADQAASEAAGAGVQQAFGWGPLLSDLQKVLGIAEAIDNRLGNLTKLKRKVVTQHFKLSEKSTGSTSSWYAVNSMVYGTYERRCTQRVWAIKRHTIHAAPYTPPPRWTRSDAFHLAFNDDPTITLWNSLPWSWLVDYFFDVGTFLAATGNRIPGYAVQSICIMQEDKTELVGTFQRLLPEPGSNKTWSGDLSYVPLKAKHTRKQRYVESDPSPQIPNLKFLEPQQFENLNFLVAALFTRNGGRRYS</sequence>
<dbReference type="Proteomes" id="UP000676402">
    <property type="component" value="Segment"/>
</dbReference>
<dbReference type="EMBL" id="BK014080">
    <property type="protein sequence ID" value="DAD52355.1"/>
    <property type="molecule type" value="Genomic_RNA"/>
</dbReference>
<protein>
    <submittedName>
        <fullName evidence="1">Maturation protein</fullName>
    </submittedName>
</protein>
<dbReference type="KEGG" id="vg:80400382"/>
<name>A0A8S5L4A0_9VIRU</name>
<dbReference type="GeneID" id="80400382"/>
<evidence type="ECO:0000313" key="2">
    <source>
        <dbReference type="Proteomes" id="UP000676402"/>
    </source>
</evidence>
<keyword evidence="2" id="KW-1185">Reference proteome</keyword>
<dbReference type="RefSeq" id="YP_010770835.1">
    <property type="nucleotide sequence ID" value="NC_074405.1"/>
</dbReference>
<evidence type="ECO:0000313" key="1">
    <source>
        <dbReference type="EMBL" id="DAD52355.1"/>
    </source>
</evidence>
<reference evidence="1" key="1">
    <citation type="submission" date="2020-09" db="EMBL/GenBank/DDBJ databases">
        <title>Leviviricetes taxonomy.</title>
        <authorList>
            <person name="Stockdale S.R."/>
            <person name="Callanan J."/>
            <person name="Adriaenssens E.M."/>
            <person name="Kuhn J.H."/>
            <person name="Rumnieks J."/>
            <person name="Shkoporov A."/>
            <person name="Draper L.A."/>
            <person name="Ross P."/>
            <person name="Hill C."/>
        </authorList>
    </citation>
    <scope>NUCLEOTIDE SEQUENCE</scope>
</reference>
<organism evidence="1 2">
    <name type="scientific">ssRNA phage SRR5466337_3</name>
    <dbReference type="NCBI Taxonomy" id="2786389"/>
    <lineage>
        <taxon>Viruses</taxon>
        <taxon>Riboviria</taxon>
        <taxon>Orthornavirae</taxon>
        <taxon>Lenarviricota</taxon>
        <taxon>Leviviricetes</taxon>
        <taxon>Timlovirales</taxon>
        <taxon>Steitzviridae</taxon>
        <taxon>Kinglevirus</taxon>
        <taxon>Kinglevirus lutadaptatum</taxon>
    </lineage>
</organism>
<accession>A0A8S5L4A0</accession>
<gene>
    <name evidence="1" type="primary">SRR5466337_3_1</name>
</gene>